<sequence length="236" mass="27917">MSVSQCGIQRTTPSQIFEGRFDRGIQRTTPSQIFEGRFDRGIQRTTPSQIFEGRFDRGIQRTTPSQIFEGRFDRGIQPIKKVRILIKNDLHSPFWKIGNSEWNHFVDENSEWNHFVDENSEWNHFVDENSEWNHFVDENSINKYDGLYWLVNNYDKLFSVYSDFNINICDGCGFIFHNKNELVNHIKICNEFWDLDIDFTIDDSTVNTNIDQNLVTSSKNHSRLRKLAKIIRLVKN</sequence>
<proteinExistence type="predicted"/>
<dbReference type="KEGG" id="vg:80519198"/>
<name>A0A6N1P1R8_9VIRU</name>
<reference evidence="1" key="1">
    <citation type="submission" date="2017-01" db="EMBL/GenBank/DDBJ databases">
        <authorList>
            <person name="Assis F.L."/>
            <person name="Abrahao J.S."/>
            <person name="Silva L."/>
            <person name="Khalil J.B."/>
            <person name="Rodrigues R."/>
            <person name="Silva L.S."/>
            <person name="Arantes T."/>
            <person name="Boratto P."/>
            <person name="Andrade M."/>
            <person name="Kroon E.G."/>
            <person name="Ribeiro B."/>
            <person name="Bergier I."/>
            <person name="Seligmann H."/>
            <person name="Ghigo E."/>
            <person name="Colson P."/>
            <person name="Levasseur A."/>
            <person name="Raoult D."/>
            <person name="Scola B.L."/>
        </authorList>
    </citation>
    <scope>NUCLEOTIDE SEQUENCE</scope>
    <source>
        <strain evidence="1">Soda lake</strain>
    </source>
</reference>
<organism evidence="1">
    <name type="scientific">Tupanvirus soda lake</name>
    <dbReference type="NCBI Taxonomy" id="2126985"/>
    <lineage>
        <taxon>Viruses</taxon>
        <taxon>Varidnaviria</taxon>
        <taxon>Bamfordvirae</taxon>
        <taxon>Nucleocytoviricota</taxon>
        <taxon>Megaviricetes</taxon>
        <taxon>Imitervirales</taxon>
        <taxon>Mimiviridae</taxon>
        <taxon>Megamimivirinae</taxon>
        <taxon>Tupanvirus</taxon>
        <taxon>Tupanvirus salinum</taxon>
    </lineage>
</organism>
<protein>
    <submittedName>
        <fullName evidence="1">Putative orfan</fullName>
    </submittedName>
</protein>
<dbReference type="RefSeq" id="YP_010782434.1">
    <property type="nucleotide sequence ID" value="NC_075039.1"/>
</dbReference>
<dbReference type="EMBL" id="KY523104">
    <property type="protein sequence ID" value="QKU35752.1"/>
    <property type="molecule type" value="Genomic_DNA"/>
</dbReference>
<accession>A0A6N1P1R8</accession>
<evidence type="ECO:0000313" key="1">
    <source>
        <dbReference type="EMBL" id="QKU35752.1"/>
    </source>
</evidence>
<reference evidence="1" key="2">
    <citation type="journal article" date="2018" name="Nat. Commun.">
        <title>Tailed giant Tupanvirus possesses the most complete translational apparatus of the known virosphere.</title>
        <authorList>
            <person name="Abrahao J."/>
            <person name="Silva L."/>
            <person name="Silva L.S."/>
            <person name="Khalil J.Y.B."/>
            <person name="Rodrigues R."/>
            <person name="Arantes T."/>
            <person name="Assis F."/>
            <person name="Boratto P."/>
            <person name="Andrade M."/>
            <person name="Kroon E.G."/>
            <person name="Ribeiro B."/>
            <person name="Bergier I."/>
            <person name="Seligmann H."/>
            <person name="Ghigo E."/>
            <person name="Colson P."/>
            <person name="Levasseur A."/>
            <person name="Kroemer G."/>
            <person name="Raoult D."/>
            <person name="La Scola B."/>
        </authorList>
    </citation>
    <scope>NUCLEOTIDE SEQUENCE [LARGE SCALE GENOMIC DNA]</scope>
    <source>
        <strain evidence="1">Soda lake</strain>
    </source>
</reference>
<dbReference type="GeneID" id="80519198"/>